<dbReference type="EMBL" id="LZEX01000001">
    <property type="protein sequence ID" value="OBU11751.1"/>
    <property type="molecule type" value="Genomic_DNA"/>
</dbReference>
<accession>A0A1B8HR59</accession>
<dbReference type="Proteomes" id="UP000092247">
    <property type="component" value="Unassembled WGS sequence"/>
</dbReference>
<protein>
    <submittedName>
        <fullName evidence="1">Uncharacterized protein</fullName>
    </submittedName>
</protein>
<reference evidence="1 2" key="1">
    <citation type="submission" date="2016-06" db="EMBL/GenBank/DDBJ databases">
        <authorList>
            <person name="Kjaerup R.B."/>
            <person name="Dalgaard T.S."/>
            <person name="Juul-Madsen H.R."/>
        </authorList>
    </citation>
    <scope>NUCLEOTIDE SEQUENCE [LARGE SCALE GENOMIC DNA]</scope>
    <source>
        <strain evidence="1 2">GCSL-Mp3</strain>
    </source>
</reference>
<proteinExistence type="predicted"/>
<gene>
    <name evidence="1" type="ORF">AYY17_03345</name>
</gene>
<dbReference type="AlphaFoldDB" id="A0A1B8HR59"/>
<organism evidence="1 2">
    <name type="scientific">Morganella psychrotolerans</name>
    <dbReference type="NCBI Taxonomy" id="368603"/>
    <lineage>
        <taxon>Bacteria</taxon>
        <taxon>Pseudomonadati</taxon>
        <taxon>Pseudomonadota</taxon>
        <taxon>Gammaproteobacteria</taxon>
        <taxon>Enterobacterales</taxon>
        <taxon>Morganellaceae</taxon>
        <taxon>Morganella</taxon>
    </lineage>
</organism>
<evidence type="ECO:0000313" key="2">
    <source>
        <dbReference type="Proteomes" id="UP000092247"/>
    </source>
</evidence>
<name>A0A1B8HR59_9GAMM</name>
<sequence length="71" mass="7910">MPGKIFSPKHNPVERVAFDMALALASKIEAIRTPEQLMAEIAALYPECYEAAESHRKMEYLGSHVKLHSVG</sequence>
<comment type="caution">
    <text evidence="1">The sequence shown here is derived from an EMBL/GenBank/DDBJ whole genome shotgun (WGS) entry which is preliminary data.</text>
</comment>
<evidence type="ECO:0000313" key="1">
    <source>
        <dbReference type="EMBL" id="OBU11751.1"/>
    </source>
</evidence>
<dbReference type="RefSeq" id="WP_067421240.1">
    <property type="nucleotide sequence ID" value="NZ_CBCPID010000002.1"/>
</dbReference>